<dbReference type="RefSeq" id="WP_105352750.1">
    <property type="nucleotide sequence ID" value="NZ_PUIB01000010.1"/>
</dbReference>
<dbReference type="InterPro" id="IPR022764">
    <property type="entry name" value="Peptidase_S54_rhomboid_dom"/>
</dbReference>
<evidence type="ECO:0000256" key="6">
    <source>
        <dbReference type="ARBA" id="ARBA00023136"/>
    </source>
</evidence>
<reference evidence="10 11" key="1">
    <citation type="submission" date="2018-02" db="EMBL/GenBank/DDBJ databases">
        <title>Comparative genomes isolates from brazilian mangrove.</title>
        <authorList>
            <person name="Araujo J.E."/>
            <person name="Taketani R.G."/>
            <person name="Silva M.C.P."/>
            <person name="Loureco M.V."/>
            <person name="Andreote F.D."/>
        </authorList>
    </citation>
    <scope>NUCLEOTIDE SEQUENCE [LARGE SCALE GENOMIC DNA]</scope>
    <source>
        <strain evidence="10 11">NAP PRIS-MGV</strain>
    </source>
</reference>
<dbReference type="Pfam" id="PF01694">
    <property type="entry name" value="Rhomboid"/>
    <property type="match status" value="1"/>
</dbReference>
<evidence type="ECO:0000313" key="11">
    <source>
        <dbReference type="Proteomes" id="UP000239388"/>
    </source>
</evidence>
<feature type="transmembrane region" description="Helical" evidence="7">
    <location>
        <begin position="196"/>
        <end position="219"/>
    </location>
</feature>
<gene>
    <name evidence="10" type="ORF">C5Y98_06955</name>
</gene>
<keyword evidence="4" id="KW-0378">Hydrolase</keyword>
<feature type="transmembrane region" description="Helical" evidence="7">
    <location>
        <begin position="165"/>
        <end position="184"/>
    </location>
</feature>
<feature type="domain" description="DUF6576" evidence="9">
    <location>
        <begin position="285"/>
        <end position="316"/>
    </location>
</feature>
<proteinExistence type="inferred from homology"/>
<feature type="transmembrane region" description="Helical" evidence="7">
    <location>
        <begin position="108"/>
        <end position="129"/>
    </location>
</feature>
<evidence type="ECO:0000256" key="4">
    <source>
        <dbReference type="ARBA" id="ARBA00022801"/>
    </source>
</evidence>
<keyword evidence="10" id="KW-0645">Protease</keyword>
<dbReference type="GO" id="GO:0006508">
    <property type="term" value="P:proteolysis"/>
    <property type="evidence" value="ECO:0007669"/>
    <property type="project" value="UniProtKB-KW"/>
</dbReference>
<sequence>MLMVFPPVTIMPAVRPSNGGSTLRNMGIYEREYYQDEPRSFSFNPGGRSIVNTLVIINVIVFFVDWLAFGGKLAGFNQGGFSVGGWASCHSDTLVQPLTWWRFLTYGFLHSPTDIWHIIGNMFVLWMFGRQIEERYGSAEFLRIYLLSIVLGGVFWSAISMATGANGTVVGASGAVTTVLILFICNYPKVTIYFNLLFPIPAWVLGVILIGMNLLGAFASQYSNVAFTVHLAGAALGLAYFFGRWNFGWLTFGGLPDRLRKAMKRKPNLKVHLPPDDDPYGDSNDEAERILDKIRDQGIASLTAAEKRKLEAYSRRMKQKHS</sequence>
<organism evidence="10 11">
    <name type="scientific">Blastopirellula marina</name>
    <dbReference type="NCBI Taxonomy" id="124"/>
    <lineage>
        <taxon>Bacteria</taxon>
        <taxon>Pseudomonadati</taxon>
        <taxon>Planctomycetota</taxon>
        <taxon>Planctomycetia</taxon>
        <taxon>Pirellulales</taxon>
        <taxon>Pirellulaceae</taxon>
        <taxon>Blastopirellula</taxon>
    </lineage>
</organism>
<dbReference type="InterPro" id="IPR046483">
    <property type="entry name" value="DUF6576"/>
</dbReference>
<dbReference type="PANTHER" id="PTHR43731">
    <property type="entry name" value="RHOMBOID PROTEASE"/>
    <property type="match status" value="1"/>
</dbReference>
<dbReference type="EMBL" id="PUIB01000010">
    <property type="protein sequence ID" value="PQO40048.1"/>
    <property type="molecule type" value="Genomic_DNA"/>
</dbReference>
<dbReference type="OrthoDB" id="9813074at2"/>
<evidence type="ECO:0000259" key="9">
    <source>
        <dbReference type="Pfam" id="PF20216"/>
    </source>
</evidence>
<dbReference type="Proteomes" id="UP000239388">
    <property type="component" value="Unassembled WGS sequence"/>
</dbReference>
<dbReference type="AlphaFoldDB" id="A0A2S8G6G1"/>
<keyword evidence="3 7" id="KW-0812">Transmembrane</keyword>
<dbReference type="GO" id="GO:0016020">
    <property type="term" value="C:membrane"/>
    <property type="evidence" value="ECO:0007669"/>
    <property type="project" value="UniProtKB-SubCell"/>
</dbReference>
<evidence type="ECO:0000256" key="1">
    <source>
        <dbReference type="ARBA" id="ARBA00004141"/>
    </source>
</evidence>
<dbReference type="GO" id="GO:0004252">
    <property type="term" value="F:serine-type endopeptidase activity"/>
    <property type="evidence" value="ECO:0007669"/>
    <property type="project" value="InterPro"/>
</dbReference>
<evidence type="ECO:0000256" key="7">
    <source>
        <dbReference type="SAM" id="Phobius"/>
    </source>
</evidence>
<evidence type="ECO:0000259" key="8">
    <source>
        <dbReference type="Pfam" id="PF01694"/>
    </source>
</evidence>
<dbReference type="Pfam" id="PF20216">
    <property type="entry name" value="DUF6576"/>
    <property type="match status" value="1"/>
</dbReference>
<evidence type="ECO:0000256" key="2">
    <source>
        <dbReference type="ARBA" id="ARBA00009045"/>
    </source>
</evidence>
<evidence type="ECO:0000256" key="5">
    <source>
        <dbReference type="ARBA" id="ARBA00022989"/>
    </source>
</evidence>
<protein>
    <submittedName>
        <fullName evidence="10">Rhomboid family intramembrane serine protease</fullName>
    </submittedName>
</protein>
<dbReference type="InterPro" id="IPR050925">
    <property type="entry name" value="Rhomboid_protease_S54"/>
</dbReference>
<name>A0A2S8G6G1_9BACT</name>
<dbReference type="Gene3D" id="1.20.1540.10">
    <property type="entry name" value="Rhomboid-like"/>
    <property type="match status" value="1"/>
</dbReference>
<evidence type="ECO:0000256" key="3">
    <source>
        <dbReference type="ARBA" id="ARBA00022692"/>
    </source>
</evidence>
<dbReference type="InterPro" id="IPR035952">
    <property type="entry name" value="Rhomboid-like_sf"/>
</dbReference>
<evidence type="ECO:0000313" key="10">
    <source>
        <dbReference type="EMBL" id="PQO40048.1"/>
    </source>
</evidence>
<keyword evidence="6 7" id="KW-0472">Membrane</keyword>
<comment type="similarity">
    <text evidence="2">Belongs to the peptidase S54 family.</text>
</comment>
<keyword evidence="5 7" id="KW-1133">Transmembrane helix</keyword>
<dbReference type="SUPFAM" id="SSF144091">
    <property type="entry name" value="Rhomboid-like"/>
    <property type="match status" value="1"/>
</dbReference>
<dbReference type="PANTHER" id="PTHR43731:SF14">
    <property type="entry name" value="PRESENILIN-ASSOCIATED RHOMBOID-LIKE PROTEIN, MITOCHONDRIAL"/>
    <property type="match status" value="1"/>
</dbReference>
<feature type="domain" description="Peptidase S54 rhomboid" evidence="8">
    <location>
        <begin position="99"/>
        <end position="243"/>
    </location>
</feature>
<feature type="transmembrane region" description="Helical" evidence="7">
    <location>
        <begin position="49"/>
        <end position="69"/>
    </location>
</feature>
<feature type="transmembrane region" description="Helical" evidence="7">
    <location>
        <begin position="141"/>
        <end position="159"/>
    </location>
</feature>
<comment type="subcellular location">
    <subcellularLocation>
        <location evidence="1">Membrane</location>
        <topology evidence="1">Multi-pass membrane protein</topology>
    </subcellularLocation>
</comment>
<comment type="caution">
    <text evidence="10">The sequence shown here is derived from an EMBL/GenBank/DDBJ whole genome shotgun (WGS) entry which is preliminary data.</text>
</comment>
<feature type="transmembrane region" description="Helical" evidence="7">
    <location>
        <begin position="225"/>
        <end position="243"/>
    </location>
</feature>
<accession>A0A2S8G6G1</accession>